<dbReference type="EMBL" id="JAIXCQ010000008">
    <property type="protein sequence ID" value="MCA5894103.1"/>
    <property type="molecule type" value="Genomic_DNA"/>
</dbReference>
<gene>
    <name evidence="1" type="ORF">LEP48_12195</name>
</gene>
<dbReference type="RefSeq" id="WP_225565872.1">
    <property type="nucleotide sequence ID" value="NZ_JAIXCQ010000008.1"/>
</dbReference>
<evidence type="ECO:0000313" key="1">
    <source>
        <dbReference type="EMBL" id="MCA5894103.1"/>
    </source>
</evidence>
<organism evidence="1 2">
    <name type="scientific">Isoptericola luteus</name>
    <dbReference type="NCBI Taxonomy" id="2879484"/>
    <lineage>
        <taxon>Bacteria</taxon>
        <taxon>Bacillati</taxon>
        <taxon>Actinomycetota</taxon>
        <taxon>Actinomycetes</taxon>
        <taxon>Micrococcales</taxon>
        <taxon>Promicromonosporaceae</taxon>
        <taxon>Isoptericola</taxon>
    </lineage>
</organism>
<protein>
    <submittedName>
        <fullName evidence="1">Uncharacterized protein</fullName>
    </submittedName>
</protein>
<name>A0ABS7ZGR3_9MICO</name>
<proteinExistence type="predicted"/>
<dbReference type="Proteomes" id="UP001319870">
    <property type="component" value="Unassembled WGS sequence"/>
</dbReference>
<sequence>MDVASYEEVKSLSILREPDGDVSDWAPEERLWNVDSGSKIFAVRPGVGGPVTCEVWQGLPGLVLPHLVFEAPLHIEDPAGVIDSRLGWLHGDRLLAVFADEAEFAARVQIVVTPGQMADAGGVPGRASEVCLACSSWWLTCWSGTFGNHPRGEGFGFRAGTLQKVPVRSSWPGLSAFPGGAMPVV</sequence>
<comment type="caution">
    <text evidence="1">The sequence shown here is derived from an EMBL/GenBank/DDBJ whole genome shotgun (WGS) entry which is preliminary data.</text>
</comment>
<reference evidence="1 2" key="1">
    <citation type="submission" date="2021-09" db="EMBL/GenBank/DDBJ databases">
        <title>Isoptericola luteus sp. nov., a novel bacterium isolated from Harbin, the capital city of Heilongjiang province.</title>
        <authorList>
            <person name="Li J."/>
        </authorList>
    </citation>
    <scope>NUCLEOTIDE SEQUENCE [LARGE SCALE GENOMIC DNA]</scope>
    <source>
        <strain evidence="1 2">NEAU-Y5</strain>
    </source>
</reference>
<keyword evidence="2" id="KW-1185">Reference proteome</keyword>
<evidence type="ECO:0000313" key="2">
    <source>
        <dbReference type="Proteomes" id="UP001319870"/>
    </source>
</evidence>
<accession>A0ABS7ZGR3</accession>